<dbReference type="EMBL" id="BONZ01000030">
    <property type="protein sequence ID" value="GIH14949.1"/>
    <property type="molecule type" value="Genomic_DNA"/>
</dbReference>
<keyword evidence="3" id="KW-1185">Reference proteome</keyword>
<evidence type="ECO:0000313" key="2">
    <source>
        <dbReference type="EMBL" id="GIH14949.1"/>
    </source>
</evidence>
<comment type="caution">
    <text evidence="2">The sequence shown here is derived from an EMBL/GenBank/DDBJ whole genome shotgun (WGS) entry which is preliminary data.</text>
</comment>
<dbReference type="Gene3D" id="3.90.1200.10">
    <property type="match status" value="1"/>
</dbReference>
<protein>
    <submittedName>
        <fullName evidence="2">Phosphotransferase</fullName>
    </submittedName>
</protein>
<accession>A0A8J3VQA7</accession>
<dbReference type="InterPro" id="IPR002575">
    <property type="entry name" value="Aminoglycoside_PTrfase"/>
</dbReference>
<dbReference type="PANTHER" id="PTHR21310">
    <property type="entry name" value="AMINOGLYCOSIDE PHOSPHOTRANSFERASE-RELATED-RELATED"/>
    <property type="match status" value="1"/>
</dbReference>
<dbReference type="PANTHER" id="PTHR21310:SF15">
    <property type="entry name" value="AMINOGLYCOSIDE PHOSPHOTRANSFERASE DOMAIN-CONTAINING PROTEIN"/>
    <property type="match status" value="1"/>
</dbReference>
<evidence type="ECO:0000313" key="3">
    <source>
        <dbReference type="Proteomes" id="UP000642748"/>
    </source>
</evidence>
<reference evidence="2" key="1">
    <citation type="submission" date="2021-01" db="EMBL/GenBank/DDBJ databases">
        <title>Whole genome shotgun sequence of Rugosimonospora africana NBRC 104875.</title>
        <authorList>
            <person name="Komaki H."/>
            <person name="Tamura T."/>
        </authorList>
    </citation>
    <scope>NUCLEOTIDE SEQUENCE</scope>
    <source>
        <strain evidence="2">NBRC 104875</strain>
    </source>
</reference>
<dbReference type="SUPFAM" id="SSF56112">
    <property type="entry name" value="Protein kinase-like (PK-like)"/>
    <property type="match status" value="1"/>
</dbReference>
<organism evidence="2 3">
    <name type="scientific">Rugosimonospora africana</name>
    <dbReference type="NCBI Taxonomy" id="556532"/>
    <lineage>
        <taxon>Bacteria</taxon>
        <taxon>Bacillati</taxon>
        <taxon>Actinomycetota</taxon>
        <taxon>Actinomycetes</taxon>
        <taxon>Micromonosporales</taxon>
        <taxon>Micromonosporaceae</taxon>
        <taxon>Rugosimonospora</taxon>
    </lineage>
</organism>
<dbReference type="RefSeq" id="WP_203918597.1">
    <property type="nucleotide sequence ID" value="NZ_BONZ01000030.1"/>
</dbReference>
<dbReference type="Proteomes" id="UP000642748">
    <property type="component" value="Unassembled WGS sequence"/>
</dbReference>
<sequence>MTGQMISYLAVISERHELPGNGAIELRRGQFHDVVLTGTTAYRFPRHEVDRMLLHRRATVLSAMAAQNLGFAVPVPLAVPNLDEPVGRCYLATSRVPGEPLADGGAHVSPHRLGAELCSALAALSSATEHVGQLVGEPTPNRWAGFAADVEQELFPLMSARGRQRARHELDRVLALPPPTTPVLVHGDLGGDNLLWDSGPPLRLASVIDWDALFLGSPSHDVASIAATYGWAVAAQAAQSTGDADATLNEARRIQATFALQQALPAQRSGDTAKLDDGLHGYR</sequence>
<gene>
    <name evidence="2" type="ORF">Raf01_31210</name>
</gene>
<dbReference type="InterPro" id="IPR051678">
    <property type="entry name" value="AGP_Transferase"/>
</dbReference>
<proteinExistence type="predicted"/>
<name>A0A8J3VQA7_9ACTN</name>
<dbReference type="AlphaFoldDB" id="A0A8J3VQA7"/>
<dbReference type="InterPro" id="IPR011009">
    <property type="entry name" value="Kinase-like_dom_sf"/>
</dbReference>
<feature type="domain" description="Aminoglycoside phosphotransferase" evidence="1">
    <location>
        <begin position="37"/>
        <end position="246"/>
    </location>
</feature>
<evidence type="ECO:0000259" key="1">
    <source>
        <dbReference type="Pfam" id="PF01636"/>
    </source>
</evidence>
<dbReference type="Pfam" id="PF01636">
    <property type="entry name" value="APH"/>
    <property type="match status" value="1"/>
</dbReference>